<feature type="region of interest" description="Disordered" evidence="1">
    <location>
        <begin position="43"/>
        <end position="68"/>
    </location>
</feature>
<accession>A0A4S8M834</accession>
<evidence type="ECO:0000313" key="3">
    <source>
        <dbReference type="Proteomes" id="UP000297245"/>
    </source>
</evidence>
<reference evidence="2 3" key="1">
    <citation type="journal article" date="2019" name="Nat. Ecol. Evol.">
        <title>Megaphylogeny resolves global patterns of mushroom evolution.</title>
        <authorList>
            <person name="Varga T."/>
            <person name="Krizsan K."/>
            <person name="Foldi C."/>
            <person name="Dima B."/>
            <person name="Sanchez-Garcia M."/>
            <person name="Sanchez-Ramirez S."/>
            <person name="Szollosi G.J."/>
            <person name="Szarkandi J.G."/>
            <person name="Papp V."/>
            <person name="Albert L."/>
            <person name="Andreopoulos W."/>
            <person name="Angelini C."/>
            <person name="Antonin V."/>
            <person name="Barry K.W."/>
            <person name="Bougher N.L."/>
            <person name="Buchanan P."/>
            <person name="Buyck B."/>
            <person name="Bense V."/>
            <person name="Catcheside P."/>
            <person name="Chovatia M."/>
            <person name="Cooper J."/>
            <person name="Damon W."/>
            <person name="Desjardin D."/>
            <person name="Finy P."/>
            <person name="Geml J."/>
            <person name="Haridas S."/>
            <person name="Hughes K."/>
            <person name="Justo A."/>
            <person name="Karasinski D."/>
            <person name="Kautmanova I."/>
            <person name="Kiss B."/>
            <person name="Kocsube S."/>
            <person name="Kotiranta H."/>
            <person name="LaButti K.M."/>
            <person name="Lechner B.E."/>
            <person name="Liimatainen K."/>
            <person name="Lipzen A."/>
            <person name="Lukacs Z."/>
            <person name="Mihaltcheva S."/>
            <person name="Morgado L.N."/>
            <person name="Niskanen T."/>
            <person name="Noordeloos M.E."/>
            <person name="Ohm R.A."/>
            <person name="Ortiz-Santana B."/>
            <person name="Ovrebo C."/>
            <person name="Racz N."/>
            <person name="Riley R."/>
            <person name="Savchenko A."/>
            <person name="Shiryaev A."/>
            <person name="Soop K."/>
            <person name="Spirin V."/>
            <person name="Szebenyi C."/>
            <person name="Tomsovsky M."/>
            <person name="Tulloss R.E."/>
            <person name="Uehling J."/>
            <person name="Grigoriev I.V."/>
            <person name="Vagvolgyi C."/>
            <person name="Papp T."/>
            <person name="Martin F.M."/>
            <person name="Miettinen O."/>
            <person name="Hibbett D.S."/>
            <person name="Nagy L.G."/>
        </authorList>
    </citation>
    <scope>NUCLEOTIDE SEQUENCE [LARGE SCALE GENOMIC DNA]</scope>
    <source>
        <strain evidence="2 3">CBS 962.96</strain>
    </source>
</reference>
<proteinExistence type="predicted"/>
<evidence type="ECO:0000313" key="2">
    <source>
        <dbReference type="EMBL" id="THU98506.1"/>
    </source>
</evidence>
<gene>
    <name evidence="2" type="ORF">K435DRAFT_29228</name>
</gene>
<keyword evidence="3" id="KW-1185">Reference proteome</keyword>
<sequence length="200" mass="21733">MGSDPILPTTEIISIPCAGVRIPYGKLSGLMAWRFVVELDTDPSNSKQKRSSRQSQSQSQLPKGLPRPGVVSNFILDTGSSSSHVSQETLKALGYKGIYKAGTEVHLRIQGVSTKCLIARYGEAGRLGGQFMTAGSLTFYFDTKLNAPVLYAGDTNERPTDIPRTVTLDPNRKARRNSLRDSVYAIMTSLHLIRAGESSA</sequence>
<dbReference type="OrthoDB" id="9450131at2759"/>
<organism evidence="2 3">
    <name type="scientific">Dendrothele bispora (strain CBS 962.96)</name>
    <dbReference type="NCBI Taxonomy" id="1314807"/>
    <lineage>
        <taxon>Eukaryota</taxon>
        <taxon>Fungi</taxon>
        <taxon>Dikarya</taxon>
        <taxon>Basidiomycota</taxon>
        <taxon>Agaricomycotina</taxon>
        <taxon>Agaricomycetes</taxon>
        <taxon>Agaricomycetidae</taxon>
        <taxon>Agaricales</taxon>
        <taxon>Agaricales incertae sedis</taxon>
        <taxon>Dendrothele</taxon>
    </lineage>
</organism>
<dbReference type="AlphaFoldDB" id="A0A4S8M834"/>
<dbReference type="EMBL" id="ML179135">
    <property type="protein sequence ID" value="THU98506.1"/>
    <property type="molecule type" value="Genomic_DNA"/>
</dbReference>
<dbReference type="Proteomes" id="UP000297245">
    <property type="component" value="Unassembled WGS sequence"/>
</dbReference>
<protein>
    <submittedName>
        <fullName evidence="2">Uncharacterized protein</fullName>
    </submittedName>
</protein>
<name>A0A4S8M834_DENBC</name>
<evidence type="ECO:0000256" key="1">
    <source>
        <dbReference type="SAM" id="MobiDB-lite"/>
    </source>
</evidence>